<sequence length="288" mass="30884">MDDGNRLGEFLRARRERVLPGDVGLREDDGTRRVPGLRREELAQLAGVSTNYVVRLEQGRDRHPSPSVLDALAKALQLDEAATAHLHQLGTPAAERPRARGRAPREDAVAPGVQLLLERLADQPVSVMNRFGDILATTPLAAALMPGLTTGTNAYRATFLDPAVRELFGDGWDRIARSVVAGLRAVSADAAGDPRLVALVGELALESDVFRRLWARHDVRPRVGRGTTVLQHPQVGAVELGWEKLEISGSPGQTLVIHHAEPGSASEHALALLASLAAKAPPHTHVSA</sequence>
<dbReference type="SMART" id="SM00530">
    <property type="entry name" value="HTH_XRE"/>
    <property type="match status" value="1"/>
</dbReference>
<dbReference type="InterPro" id="IPR041413">
    <property type="entry name" value="MLTR_LBD"/>
</dbReference>
<dbReference type="GO" id="GO:0003677">
    <property type="term" value="F:DNA binding"/>
    <property type="evidence" value="ECO:0007669"/>
    <property type="project" value="InterPro"/>
</dbReference>
<dbReference type="Gene3D" id="3.30.450.180">
    <property type="match status" value="1"/>
</dbReference>
<dbReference type="CDD" id="cd00093">
    <property type="entry name" value="HTH_XRE"/>
    <property type="match status" value="1"/>
</dbReference>
<accession>A0A9X3NAE5</accession>
<dbReference type="RefSeq" id="WP_270027216.1">
    <property type="nucleotide sequence ID" value="NZ_JAPDDP010000042.1"/>
</dbReference>
<keyword evidence="3" id="KW-1185">Reference proteome</keyword>
<organism evidence="2 3">
    <name type="scientific">Solirubrobacter phytolaccae</name>
    <dbReference type="NCBI Taxonomy" id="1404360"/>
    <lineage>
        <taxon>Bacteria</taxon>
        <taxon>Bacillati</taxon>
        <taxon>Actinomycetota</taxon>
        <taxon>Thermoleophilia</taxon>
        <taxon>Solirubrobacterales</taxon>
        <taxon>Solirubrobacteraceae</taxon>
        <taxon>Solirubrobacter</taxon>
    </lineage>
</organism>
<dbReference type="Gene3D" id="1.10.260.40">
    <property type="entry name" value="lambda repressor-like DNA-binding domains"/>
    <property type="match status" value="1"/>
</dbReference>
<proteinExistence type="predicted"/>
<dbReference type="PANTHER" id="PTHR35010">
    <property type="entry name" value="BLL4672 PROTEIN-RELATED"/>
    <property type="match status" value="1"/>
</dbReference>
<comment type="caution">
    <text evidence="2">The sequence shown here is derived from an EMBL/GenBank/DDBJ whole genome shotgun (WGS) entry which is preliminary data.</text>
</comment>
<dbReference type="Pfam" id="PF13560">
    <property type="entry name" value="HTH_31"/>
    <property type="match status" value="1"/>
</dbReference>
<dbReference type="PANTHER" id="PTHR35010:SF2">
    <property type="entry name" value="BLL4672 PROTEIN"/>
    <property type="match status" value="1"/>
</dbReference>
<name>A0A9X3NAE5_9ACTN</name>
<evidence type="ECO:0000313" key="3">
    <source>
        <dbReference type="Proteomes" id="UP001147653"/>
    </source>
</evidence>
<dbReference type="InterPro" id="IPR010982">
    <property type="entry name" value="Lambda_DNA-bd_dom_sf"/>
</dbReference>
<dbReference type="Pfam" id="PF17765">
    <property type="entry name" value="MLTR_LBD"/>
    <property type="match status" value="1"/>
</dbReference>
<protein>
    <submittedName>
        <fullName evidence="2">Helix-turn-helix transcriptional regulator</fullName>
    </submittedName>
</protein>
<dbReference type="EMBL" id="JAPDDP010000042">
    <property type="protein sequence ID" value="MDA0182833.1"/>
    <property type="molecule type" value="Genomic_DNA"/>
</dbReference>
<dbReference type="SUPFAM" id="SSF47413">
    <property type="entry name" value="lambda repressor-like DNA-binding domains"/>
    <property type="match status" value="1"/>
</dbReference>
<dbReference type="InterPro" id="IPR001387">
    <property type="entry name" value="Cro/C1-type_HTH"/>
</dbReference>
<dbReference type="PROSITE" id="PS50943">
    <property type="entry name" value="HTH_CROC1"/>
    <property type="match status" value="1"/>
</dbReference>
<reference evidence="2" key="1">
    <citation type="submission" date="2022-10" db="EMBL/GenBank/DDBJ databases">
        <title>The WGS of Solirubrobacter phytolaccae KCTC 29190.</title>
        <authorList>
            <person name="Jiang Z."/>
        </authorList>
    </citation>
    <scope>NUCLEOTIDE SEQUENCE</scope>
    <source>
        <strain evidence="2">KCTC 29190</strain>
    </source>
</reference>
<dbReference type="AlphaFoldDB" id="A0A9X3NAE5"/>
<dbReference type="Proteomes" id="UP001147653">
    <property type="component" value="Unassembled WGS sequence"/>
</dbReference>
<gene>
    <name evidence="2" type="ORF">OJ997_21150</name>
</gene>
<evidence type="ECO:0000313" key="2">
    <source>
        <dbReference type="EMBL" id="MDA0182833.1"/>
    </source>
</evidence>
<evidence type="ECO:0000259" key="1">
    <source>
        <dbReference type="PROSITE" id="PS50943"/>
    </source>
</evidence>
<feature type="domain" description="HTH cro/C1-type" evidence="1">
    <location>
        <begin position="36"/>
        <end position="83"/>
    </location>
</feature>